<dbReference type="InterPro" id="IPR011990">
    <property type="entry name" value="TPR-like_helical_dom_sf"/>
</dbReference>
<dbReference type="AlphaFoldDB" id="A0A9W7H6R2"/>
<name>A0A9W7H6R2_HIBTR</name>
<dbReference type="InterPro" id="IPR003107">
    <property type="entry name" value="HAT"/>
</dbReference>
<comment type="caution">
    <text evidence="2">The sequence shown here is derived from an EMBL/GenBank/DDBJ whole genome shotgun (WGS) entry which is preliminary data.</text>
</comment>
<dbReference type="OrthoDB" id="1919713at2759"/>
<dbReference type="SMART" id="SM00386">
    <property type="entry name" value="HAT"/>
    <property type="match status" value="4"/>
</dbReference>
<feature type="region of interest" description="Disordered" evidence="1">
    <location>
        <begin position="164"/>
        <end position="191"/>
    </location>
</feature>
<reference evidence="2" key="1">
    <citation type="submission" date="2023-05" db="EMBL/GenBank/DDBJ databases">
        <title>Genome and transcriptome analyses reveal genes involved in the formation of fine ridges on petal epidermal cells in Hibiscus trionum.</title>
        <authorList>
            <person name="Koshimizu S."/>
            <person name="Masuda S."/>
            <person name="Ishii T."/>
            <person name="Shirasu K."/>
            <person name="Hoshino A."/>
            <person name="Arita M."/>
        </authorList>
    </citation>
    <scope>NUCLEOTIDE SEQUENCE</scope>
    <source>
        <strain evidence="2">Hamamatsu line</strain>
    </source>
</reference>
<dbReference type="Pfam" id="PF13432">
    <property type="entry name" value="TPR_16"/>
    <property type="match status" value="1"/>
</dbReference>
<proteinExistence type="predicted"/>
<organism evidence="2 3">
    <name type="scientific">Hibiscus trionum</name>
    <name type="common">Flower of an hour</name>
    <dbReference type="NCBI Taxonomy" id="183268"/>
    <lineage>
        <taxon>Eukaryota</taxon>
        <taxon>Viridiplantae</taxon>
        <taxon>Streptophyta</taxon>
        <taxon>Embryophyta</taxon>
        <taxon>Tracheophyta</taxon>
        <taxon>Spermatophyta</taxon>
        <taxon>Magnoliopsida</taxon>
        <taxon>eudicotyledons</taxon>
        <taxon>Gunneridae</taxon>
        <taxon>Pentapetalae</taxon>
        <taxon>rosids</taxon>
        <taxon>malvids</taxon>
        <taxon>Malvales</taxon>
        <taxon>Malvaceae</taxon>
        <taxon>Malvoideae</taxon>
        <taxon>Hibiscus</taxon>
    </lineage>
</organism>
<dbReference type="GO" id="GO:0006396">
    <property type="term" value="P:RNA processing"/>
    <property type="evidence" value="ECO:0007669"/>
    <property type="project" value="InterPro"/>
</dbReference>
<evidence type="ECO:0000313" key="2">
    <source>
        <dbReference type="EMBL" id="GMI70375.1"/>
    </source>
</evidence>
<dbReference type="PANTHER" id="PTHR26312">
    <property type="entry name" value="TETRATRICOPEPTIDE REPEAT PROTEIN 5"/>
    <property type="match status" value="1"/>
</dbReference>
<dbReference type="Proteomes" id="UP001165190">
    <property type="component" value="Unassembled WGS sequence"/>
</dbReference>
<dbReference type="EMBL" id="BSYR01000008">
    <property type="protein sequence ID" value="GMI70375.1"/>
    <property type="molecule type" value="Genomic_DNA"/>
</dbReference>
<protein>
    <submittedName>
        <fullName evidence="2">Uncharacterized protein</fullName>
    </submittedName>
</protein>
<gene>
    <name evidence="2" type="ORF">HRI_000706800</name>
</gene>
<accession>A0A9W7H6R2</accession>
<dbReference type="SUPFAM" id="SSF48452">
    <property type="entry name" value="TPR-like"/>
    <property type="match status" value="2"/>
</dbReference>
<dbReference type="PANTHER" id="PTHR26312:SF217">
    <property type="entry name" value="N-ACETYLGLUCOSAMINE TRANSFERASE, OGT PROTEIN, PUTATIVE-RELATED"/>
    <property type="match status" value="1"/>
</dbReference>
<evidence type="ECO:0000256" key="1">
    <source>
        <dbReference type="SAM" id="MobiDB-lite"/>
    </source>
</evidence>
<evidence type="ECO:0000313" key="3">
    <source>
        <dbReference type="Proteomes" id="UP001165190"/>
    </source>
</evidence>
<dbReference type="Pfam" id="PF13181">
    <property type="entry name" value="TPR_8"/>
    <property type="match status" value="1"/>
</dbReference>
<sequence>MLQRSSSTPVIGTLIFPFTDSPNNDLDATYRLFHGNLNSNLTPLSHTSSHSDSGLFEFNPESGSFCVKGFRRAKSEGSLERLDYSSCDIAQFLDTNIPKGGSFHRHGITMLHSAPSFSIYNEGDEDGRVGEEALERTVTIGESIDAAGNPDFSFRKKCMELIQEEEGEEEKERPNRIRTSYNDEEEVELEPPSPPMYLAAGLGIDCVGFSTMADGVDLSSMELDEAEDPEEFHRRLVDEYPCHPLFLRNYAKFLQSKGDLQGAEDYYHRATLADPEDAEILLQYAQIVWDLHQDKDRALSFFERAVQASPQDSNVLGAYANFLWEIGDDGEEHGEQQEYQKDKKEEIMKVSKTLLPEEVKLASLSLHPPNPADFGVHTDIQDVNIEDYYRRMVQEHPGNPSVLSNYARFLHQFKGDVEGAEEYYLQAIQADPGDGETMSQYAKLVWDVHHDHDKASHYFELAVEANPENSDILAAYASFLWETEEDEDEDDNTRQDQIQVSLQNGALSTINSYA</sequence>
<dbReference type="InterPro" id="IPR019734">
    <property type="entry name" value="TPR_rpt"/>
</dbReference>
<dbReference type="Gene3D" id="1.25.40.10">
    <property type="entry name" value="Tetratricopeptide repeat domain"/>
    <property type="match status" value="2"/>
</dbReference>
<keyword evidence="3" id="KW-1185">Reference proteome</keyword>